<keyword evidence="1" id="KW-0614">Plasmid</keyword>
<organism evidence="3">
    <name type="scientific">Salmonella typhimurium</name>
    <dbReference type="NCBI Taxonomy" id="90371"/>
    <lineage>
        <taxon>Bacteria</taxon>
        <taxon>Pseudomonadati</taxon>
        <taxon>Pseudomonadota</taxon>
        <taxon>Gammaproteobacteria</taxon>
        <taxon>Enterobacterales</taxon>
        <taxon>Enterobacteriaceae</taxon>
        <taxon>Salmonella</taxon>
    </lineage>
</organism>
<sequence>MSTQKQLSRTTGTERMFKEELALSLICWVFTSPFTNWTDKVFSGIEVPSEGPSSLRGETEKFFRFVVNEEGYDAGRAAIGLDLCCFSLPLCLFPDAALSEEEVMSKLTGEVIHGILLSLPEFIDMPEVLAYQVRDEILAFNTRCGDGIFHGWNTASELWKFEIFPRTTIMMQHTSAIH</sequence>
<dbReference type="RefSeq" id="WP_000107167.1">
    <property type="nucleotide sequence ID" value="NC_024983.1"/>
</dbReference>
<evidence type="ECO:0000313" key="1">
    <source>
        <dbReference type="EMBL" id="APA22825.1"/>
    </source>
</evidence>
<reference evidence="1" key="1">
    <citation type="journal article" date="2016" name="Sci. Rep.">
        <title>Isolation and plasmid characterization of carbapenemase (IMP-4) producing Salmonella enterica Typhimurium from cats.</title>
        <authorList>
            <person name="Abraham S."/>
            <person name="O'Dea M."/>
            <person name="Trott D.J."/>
            <person name="Abraham R.J."/>
            <person name="Hughes D."/>
            <person name="Pang S."/>
            <person name="McKew G."/>
            <person name="Cheong E.Y."/>
            <person name="Merlino J."/>
            <person name="Saputra S."/>
            <person name="Malik R."/>
            <person name="Gottlieb T."/>
        </authorList>
    </citation>
    <scope>NUCLEOTIDE SEQUENCE</scope>
    <source>
        <strain evidence="1">MU1</strain>
        <plasmid evidence="1">pIMP4-SEM1</plasmid>
    </source>
</reference>
<reference evidence="3" key="3">
    <citation type="submission" date="2018-07" db="EMBL/GenBank/DDBJ databases">
        <authorList>
            <person name="Ashton P.M."/>
            <person name="Dallman T."/>
            <person name="Nair S."/>
            <person name="De Pinna E."/>
            <person name="Peters T."/>
            <person name="Grant K."/>
        </authorList>
    </citation>
    <scope>NUCLEOTIDE SEQUENCE</scope>
    <source>
        <strain evidence="3">116039</strain>
        <strain evidence="2">582921</strain>
    </source>
</reference>
<dbReference type="EMBL" id="DAAGLI010000019">
    <property type="protein sequence ID" value="HAB3532177.1"/>
    <property type="molecule type" value="Genomic_DNA"/>
</dbReference>
<evidence type="ECO:0000313" key="2">
    <source>
        <dbReference type="EMBL" id="ECA5343053.1"/>
    </source>
</evidence>
<dbReference type="EMBL" id="AAHUQY010000025">
    <property type="protein sequence ID" value="ECA5343053.1"/>
    <property type="molecule type" value="Genomic_DNA"/>
</dbReference>
<evidence type="ECO:0000313" key="3">
    <source>
        <dbReference type="EMBL" id="EDA7614466.1"/>
    </source>
</evidence>
<dbReference type="EMBL" id="KX810825">
    <property type="protein sequence ID" value="APA22825.1"/>
    <property type="molecule type" value="Genomic_DNA"/>
</dbReference>
<reference evidence="4" key="2">
    <citation type="journal article" date="2018" name="Genome Biol.">
        <title>SKESA: strategic k-mer extension for scrupulous assemblies.</title>
        <authorList>
            <person name="Souvorov A."/>
            <person name="Agarwala R."/>
            <person name="Lipman D.J."/>
        </authorList>
    </citation>
    <scope>NUCLEOTIDE SEQUENCE</scope>
    <source>
        <strain evidence="4">Salmonella enterica</strain>
    </source>
</reference>
<reference evidence="4" key="4">
    <citation type="submission" date="2019-06" db="EMBL/GenBank/DDBJ databases">
        <authorList>
            <consortium name="NCBI Pathogen Detection Project"/>
        </authorList>
    </citation>
    <scope>NUCLEOTIDE SEQUENCE</scope>
    <source>
        <strain evidence="4">Salmonella enterica</strain>
    </source>
</reference>
<accession>A0A077W5X7</accession>
<protein>
    <submittedName>
        <fullName evidence="3">Uncharacterized protein</fullName>
    </submittedName>
</protein>
<evidence type="ECO:0000313" key="4">
    <source>
        <dbReference type="EMBL" id="HAB3532177.1"/>
    </source>
</evidence>
<dbReference type="AlphaFoldDB" id="A0A077W5X7"/>
<dbReference type="EMBL" id="AALLDS010000024">
    <property type="protein sequence ID" value="EDA7614466.1"/>
    <property type="molecule type" value="Genomic_DNA"/>
</dbReference>
<proteinExistence type="predicted"/>
<geneLocation type="plasmid" evidence="1">
    <name>pIMP4-SEM1</name>
</geneLocation>
<gene>
    <name evidence="3" type="ORF">A3V89_17015</name>
    <name evidence="2" type="ORF">ELS01_22000</name>
    <name evidence="4" type="ORF">GJE27_20545</name>
</gene>
<name>A0A077W5X7_SALTM</name>